<dbReference type="EMBL" id="SBKP01000001">
    <property type="protein sequence ID" value="RXR31054.1"/>
    <property type="molecule type" value="Genomic_DNA"/>
</dbReference>
<keyword evidence="3" id="KW-1185">Reference proteome</keyword>
<evidence type="ECO:0000256" key="1">
    <source>
        <dbReference type="SAM" id="Phobius"/>
    </source>
</evidence>
<feature type="transmembrane region" description="Helical" evidence="1">
    <location>
        <begin position="223"/>
        <end position="244"/>
    </location>
</feature>
<reference evidence="3" key="1">
    <citation type="submission" date="2019-01" db="EMBL/GenBank/DDBJ databases">
        <title>Cytophagaceae bacterium strain CAR-16.</title>
        <authorList>
            <person name="Chen W.-M."/>
        </authorList>
    </citation>
    <scope>NUCLEOTIDE SEQUENCE [LARGE SCALE GENOMIC DNA]</scope>
    <source>
        <strain evidence="3">CHR27</strain>
    </source>
</reference>
<feature type="transmembrane region" description="Helical" evidence="1">
    <location>
        <begin position="108"/>
        <end position="130"/>
    </location>
</feature>
<feature type="transmembrane region" description="Helical" evidence="1">
    <location>
        <begin position="136"/>
        <end position="161"/>
    </location>
</feature>
<gene>
    <name evidence="2" type="ORF">EQG66_01905</name>
</gene>
<comment type="caution">
    <text evidence="2">The sequence shown here is derived from an EMBL/GenBank/DDBJ whole genome shotgun (WGS) entry which is preliminary data.</text>
</comment>
<keyword evidence="1" id="KW-0812">Transmembrane</keyword>
<accession>A0A4Q1KQ75</accession>
<organism evidence="2 3">
    <name type="scientific">Sphingobium fluviale</name>
    <dbReference type="NCBI Taxonomy" id="2506423"/>
    <lineage>
        <taxon>Bacteria</taxon>
        <taxon>Pseudomonadati</taxon>
        <taxon>Pseudomonadota</taxon>
        <taxon>Alphaproteobacteria</taxon>
        <taxon>Sphingomonadales</taxon>
        <taxon>Sphingomonadaceae</taxon>
        <taxon>Sphingobium</taxon>
    </lineage>
</organism>
<dbReference type="OrthoDB" id="7193287at2"/>
<evidence type="ECO:0000313" key="3">
    <source>
        <dbReference type="Proteomes" id="UP000290958"/>
    </source>
</evidence>
<feature type="transmembrane region" description="Helical" evidence="1">
    <location>
        <begin position="182"/>
        <end position="211"/>
    </location>
</feature>
<keyword evidence="1" id="KW-0472">Membrane</keyword>
<sequence>MKPVSLSLAWEETLAFMKREGALIFPVALLFIAIPLALILQILPDQLREMTPGAPPPTPPALSGGATAAIAAAAMVILGGALSCYALAVKPGVSLREALALGFRRVPYAFAAAFLIGIALALPLMLLTMVSPQVGSLYMVGASLFFSVRFLLLNVVIVDRLDGPISAIRRSWAMTRGNAGRILLLIVVITLPIMLVQIVAGILLGLVGYALGGAEVGKQLSDLATAVALALGQLFMIVLTVRVYRQIAMS</sequence>
<keyword evidence="1" id="KW-1133">Transmembrane helix</keyword>
<evidence type="ECO:0008006" key="4">
    <source>
        <dbReference type="Google" id="ProtNLM"/>
    </source>
</evidence>
<dbReference type="Proteomes" id="UP000290958">
    <property type="component" value="Unassembled WGS sequence"/>
</dbReference>
<feature type="transmembrane region" description="Helical" evidence="1">
    <location>
        <begin position="63"/>
        <end position="88"/>
    </location>
</feature>
<feature type="transmembrane region" description="Helical" evidence="1">
    <location>
        <begin position="21"/>
        <end position="43"/>
    </location>
</feature>
<name>A0A4Q1KQ75_9SPHN</name>
<evidence type="ECO:0000313" key="2">
    <source>
        <dbReference type="EMBL" id="RXR31054.1"/>
    </source>
</evidence>
<dbReference type="AlphaFoldDB" id="A0A4Q1KQ75"/>
<proteinExistence type="predicted"/>
<protein>
    <recommendedName>
        <fullName evidence="4">Glycerophosphoryl diester phosphodiesterase membrane domain-containing protein</fullName>
    </recommendedName>
</protein>
<dbReference type="RefSeq" id="WP_129402822.1">
    <property type="nucleotide sequence ID" value="NZ_SBKP01000001.1"/>
</dbReference>